<evidence type="ECO:0000313" key="2">
    <source>
        <dbReference type="EMBL" id="NRD22457.1"/>
    </source>
</evidence>
<dbReference type="PANTHER" id="PTHR42663">
    <property type="entry name" value="HYDROLASE C777.06C-RELATED-RELATED"/>
    <property type="match status" value="1"/>
</dbReference>
<dbReference type="Proteomes" id="UP000805085">
    <property type="component" value="Unassembled WGS sequence"/>
</dbReference>
<dbReference type="InterPro" id="IPR036866">
    <property type="entry name" value="RibonucZ/Hydroxyglut_hydro"/>
</dbReference>
<dbReference type="InterPro" id="IPR001279">
    <property type="entry name" value="Metallo-B-lactamas"/>
</dbReference>
<organism evidence="2 3">
    <name type="scientific">Winogradskyella litoriviva</name>
    <dbReference type="NCBI Taxonomy" id="1220182"/>
    <lineage>
        <taxon>Bacteria</taxon>
        <taxon>Pseudomonadati</taxon>
        <taxon>Bacteroidota</taxon>
        <taxon>Flavobacteriia</taxon>
        <taxon>Flavobacteriales</taxon>
        <taxon>Flavobacteriaceae</taxon>
        <taxon>Winogradskyella</taxon>
    </lineage>
</organism>
<gene>
    <name evidence="2" type="ORF">HNV10_04345</name>
</gene>
<protein>
    <submittedName>
        <fullName evidence="2">MBL fold metallo-hydrolase</fullName>
    </submittedName>
</protein>
<dbReference type="CDD" id="cd16279">
    <property type="entry name" value="metallo-hydrolase-like_MBL-fold"/>
    <property type="match status" value="1"/>
</dbReference>
<feature type="domain" description="Metallo-beta-lactamase" evidence="1">
    <location>
        <begin position="46"/>
        <end position="224"/>
    </location>
</feature>
<dbReference type="EMBL" id="JABRWQ010000002">
    <property type="protein sequence ID" value="NRD22457.1"/>
    <property type="molecule type" value="Genomic_DNA"/>
</dbReference>
<dbReference type="RefSeq" id="WP_173300131.1">
    <property type="nucleotide sequence ID" value="NZ_JABRWQ010000002.1"/>
</dbReference>
<evidence type="ECO:0000313" key="3">
    <source>
        <dbReference type="Proteomes" id="UP000805085"/>
    </source>
</evidence>
<accession>A0ABX2E2K1</accession>
<dbReference type="Pfam" id="PF12706">
    <property type="entry name" value="Lactamase_B_2"/>
    <property type="match status" value="1"/>
</dbReference>
<dbReference type="PANTHER" id="PTHR42663:SF6">
    <property type="entry name" value="HYDROLASE C777.06C-RELATED"/>
    <property type="match status" value="1"/>
</dbReference>
<evidence type="ECO:0000259" key="1">
    <source>
        <dbReference type="Pfam" id="PF12706"/>
    </source>
</evidence>
<proteinExistence type="predicted"/>
<dbReference type="SUPFAM" id="SSF56281">
    <property type="entry name" value="Metallo-hydrolase/oxidoreductase"/>
    <property type="match status" value="1"/>
</dbReference>
<keyword evidence="3" id="KW-1185">Reference proteome</keyword>
<reference evidence="2 3" key="1">
    <citation type="journal article" date="2015" name="Int. J. Syst. Evol. Microbiol.">
        <title>Winogradskyella litoriviva sp. nov., isolated from coastal seawater.</title>
        <authorList>
            <person name="Nedashkovskaya O.I."/>
            <person name="Kukhlevskiy A.D."/>
            <person name="Zhukova N.V."/>
            <person name="Kim S.J."/>
            <person name="Rhee S.K."/>
            <person name="Mikhailov V.V."/>
        </authorList>
    </citation>
    <scope>NUCLEOTIDE SEQUENCE [LARGE SCALE GENOMIC DNA]</scope>
    <source>
        <strain evidence="2 3">KMM6491</strain>
    </source>
</reference>
<name>A0ABX2E2K1_9FLAO</name>
<sequence>MKITFLGTGTSQGIPIIGSDHPVCLSENPKDKRLRVSILVEWDNYTFVVDCGPDFRQQMLRANVTKIDGIIFTHEHADHTMGLDDIRPFFFRQGDIDLFAHQRVFKSLEKRFDYIFTNGEKYPGVPSVTKIEVKNEPFLAGNLKVIPIDGLHYKLQVFGFRFHNFAYLTDMKTIIDSEIEKLQNLDVLVVNALRHKEHISHFNLEQALGLIKKLKPKRAYLTHISHHLGFHDDVQQTLPENVFLAYDNLQITI</sequence>
<dbReference type="Gene3D" id="3.60.15.10">
    <property type="entry name" value="Ribonuclease Z/Hydroxyacylglutathione hydrolase-like"/>
    <property type="match status" value="1"/>
</dbReference>
<comment type="caution">
    <text evidence="2">The sequence shown here is derived from an EMBL/GenBank/DDBJ whole genome shotgun (WGS) entry which is preliminary data.</text>
</comment>